<name>A0A8C7VMQ4_ONCMY</name>
<dbReference type="AlphaFoldDB" id="A0A8C7VMQ4"/>
<dbReference type="GO" id="GO:0016747">
    <property type="term" value="F:acyltransferase activity, transferring groups other than amino-acyl groups"/>
    <property type="evidence" value="ECO:0007669"/>
    <property type="project" value="InterPro"/>
</dbReference>
<dbReference type="InterPro" id="IPR002656">
    <property type="entry name" value="Acyl_transf_3_dom"/>
</dbReference>
<reference evidence="3" key="2">
    <citation type="submission" date="2025-08" db="UniProtKB">
        <authorList>
            <consortium name="Ensembl"/>
        </authorList>
    </citation>
    <scope>IDENTIFICATION</scope>
</reference>
<feature type="transmembrane region" description="Helical" evidence="1">
    <location>
        <begin position="279"/>
        <end position="299"/>
    </location>
</feature>
<dbReference type="SMART" id="SM00703">
    <property type="entry name" value="NRF"/>
    <property type="match status" value="1"/>
</dbReference>
<dbReference type="InterPro" id="IPR006621">
    <property type="entry name" value="Nose-resist-to-fluoxetine_N"/>
</dbReference>
<organism evidence="3 4">
    <name type="scientific">Oncorhynchus mykiss</name>
    <name type="common">Rainbow trout</name>
    <name type="synonym">Salmo gairdneri</name>
    <dbReference type="NCBI Taxonomy" id="8022"/>
    <lineage>
        <taxon>Eukaryota</taxon>
        <taxon>Metazoa</taxon>
        <taxon>Chordata</taxon>
        <taxon>Craniata</taxon>
        <taxon>Vertebrata</taxon>
        <taxon>Euteleostomi</taxon>
        <taxon>Actinopterygii</taxon>
        <taxon>Neopterygii</taxon>
        <taxon>Teleostei</taxon>
        <taxon>Protacanthopterygii</taxon>
        <taxon>Salmoniformes</taxon>
        <taxon>Salmonidae</taxon>
        <taxon>Salmoninae</taxon>
        <taxon>Oncorhynchus</taxon>
    </lineage>
</organism>
<feature type="transmembrane region" description="Helical" evidence="1">
    <location>
        <begin position="348"/>
        <end position="370"/>
    </location>
</feature>
<reference evidence="3" key="3">
    <citation type="submission" date="2025-09" db="UniProtKB">
        <authorList>
            <consortium name="Ensembl"/>
        </authorList>
    </citation>
    <scope>IDENTIFICATION</scope>
</reference>
<evidence type="ECO:0000259" key="2">
    <source>
        <dbReference type="SMART" id="SM00703"/>
    </source>
</evidence>
<dbReference type="GeneTree" id="ENSGT00530000063340"/>
<feature type="transmembrane region" description="Helical" evidence="1">
    <location>
        <begin position="385"/>
        <end position="407"/>
    </location>
</feature>
<keyword evidence="4" id="KW-1185">Reference proteome</keyword>
<dbReference type="PANTHER" id="PTHR11161:SF0">
    <property type="entry name" value="O-ACYLTRANSFERASE LIKE PROTEIN"/>
    <property type="match status" value="1"/>
</dbReference>
<protein>
    <submittedName>
        <fullName evidence="3">O-acyltransferase like</fullName>
    </submittedName>
</protein>
<reference evidence="3" key="1">
    <citation type="submission" date="2020-07" db="EMBL/GenBank/DDBJ databases">
        <title>A long reads based de novo assembly of the rainbow trout Arlee double haploid line genome.</title>
        <authorList>
            <person name="Gao G."/>
            <person name="Palti Y."/>
        </authorList>
    </citation>
    <scope>NUCLEOTIDE SEQUENCE [LARGE SCALE GENOMIC DNA]</scope>
</reference>
<dbReference type="InterPro" id="IPR052728">
    <property type="entry name" value="O2_lipid_transport_reg"/>
</dbReference>
<feature type="transmembrane region" description="Helical" evidence="1">
    <location>
        <begin position="209"/>
        <end position="232"/>
    </location>
</feature>
<feature type="transmembrane region" description="Helical" evidence="1">
    <location>
        <begin position="319"/>
        <end position="336"/>
    </location>
</feature>
<sequence>MCMFCVHLVYDAFGKMGSDVLGGNVNRPGSLQECLSVQGPSFTGQYCQVFLKQDPIQYFVGICVPDSCVEEEVQTLVVYGCMYSWLQTFSFQACSQEVLSTASPGGGYSSLNGIRIFSLLWIICGHTVQLSAWNNLDNEKRWKGTVEKNPLHVFAFSGPVYLAVDTFLLLGGLLSARSLLGSIQRAEDKLSPGLVANFLFKRFKRVQPLHLFIVCLAIGLFSVVQRGAFWFIAEDEIINCKKYWWSNLLLVNNLFTITDICAPWTWYLSLDFQFYWQAAVGWFCCLSVMAILVGLAYVLRDVPPQPSAPHALYQGIHRSLWALAVAWIILACEEGYGGFVDNLLSLNLWVPLSNISFACYLIHPVLIILYNGKQETPIHYTDMNFFYLFLGHMILTVVIGYVLTVLVEKPYLFLRGSKT</sequence>
<feature type="transmembrane region" description="Helical" evidence="1">
    <location>
        <begin position="153"/>
        <end position="176"/>
    </location>
</feature>
<feature type="domain" description="Nose resistant-to-fluoxetine protein N-terminal" evidence="2">
    <location>
        <begin position="2"/>
        <end position="96"/>
    </location>
</feature>
<accession>A0A8C7VMQ4</accession>
<keyword evidence="1" id="KW-1133">Transmembrane helix</keyword>
<evidence type="ECO:0000313" key="3">
    <source>
        <dbReference type="Ensembl" id="ENSOMYP00000034095.2"/>
    </source>
</evidence>
<dbReference type="Proteomes" id="UP000694395">
    <property type="component" value="Chromosome 12"/>
</dbReference>
<evidence type="ECO:0000313" key="4">
    <source>
        <dbReference type="Proteomes" id="UP000694395"/>
    </source>
</evidence>
<keyword evidence="1" id="KW-0812">Transmembrane</keyword>
<proteinExistence type="predicted"/>
<dbReference type="Pfam" id="PF20146">
    <property type="entry name" value="NRF"/>
    <property type="match status" value="1"/>
</dbReference>
<dbReference type="Ensembl" id="ENSOMYT00000037190.2">
    <property type="protein sequence ID" value="ENSOMYP00000034095.2"/>
    <property type="gene ID" value="ENSOMYG00000015908.2"/>
</dbReference>
<dbReference type="PANTHER" id="PTHR11161">
    <property type="entry name" value="O-ACYLTRANSFERASE"/>
    <property type="match status" value="1"/>
</dbReference>
<keyword evidence="1" id="KW-0472">Membrane</keyword>
<evidence type="ECO:0000256" key="1">
    <source>
        <dbReference type="SAM" id="Phobius"/>
    </source>
</evidence>
<feature type="transmembrane region" description="Helical" evidence="1">
    <location>
        <begin position="244"/>
        <end position="267"/>
    </location>
</feature>
<dbReference type="Pfam" id="PF01757">
    <property type="entry name" value="Acyl_transf_3"/>
    <property type="match status" value="1"/>
</dbReference>